<dbReference type="AlphaFoldDB" id="A0A6A4BZW4"/>
<protein>
    <recommendedName>
        <fullName evidence="12">Integrase catalytic domain-containing protein</fullName>
    </recommendedName>
</protein>
<evidence type="ECO:0000256" key="11">
    <source>
        <dbReference type="SAM" id="MobiDB-lite"/>
    </source>
</evidence>
<keyword evidence="7" id="KW-0695">RNA-directed DNA polymerase</keyword>
<dbReference type="InterPro" id="IPR036397">
    <property type="entry name" value="RNaseH_sf"/>
</dbReference>
<dbReference type="EMBL" id="QXGE01002593">
    <property type="protein sequence ID" value="KAE9280632.1"/>
    <property type="molecule type" value="Genomic_DNA"/>
</dbReference>
<keyword evidence="2" id="KW-0479">Metal-binding</keyword>
<dbReference type="SUPFAM" id="SSF53098">
    <property type="entry name" value="Ribonuclease H-like"/>
    <property type="match status" value="1"/>
</dbReference>
<dbReference type="Proteomes" id="UP000437068">
    <property type="component" value="Unassembled WGS sequence"/>
</dbReference>
<evidence type="ECO:0000256" key="3">
    <source>
        <dbReference type="ARBA" id="ARBA00022750"/>
    </source>
</evidence>
<dbReference type="FunFam" id="1.10.340.70:FF:000001">
    <property type="entry name" value="Retrovirus-related Pol polyprotein from transposon gypsy-like Protein"/>
    <property type="match status" value="1"/>
</dbReference>
<dbReference type="Pfam" id="PF17921">
    <property type="entry name" value="Integrase_H2C2"/>
    <property type="match status" value="1"/>
</dbReference>
<accession>A0A6A4BZW4</accession>
<keyword evidence="8" id="KW-0808">Transferase</keyword>
<dbReference type="GO" id="GO:0015074">
    <property type="term" value="P:DNA integration"/>
    <property type="evidence" value="ECO:0007669"/>
    <property type="project" value="UniProtKB-KW"/>
</dbReference>
<keyword evidence="9" id="KW-0238">DNA-binding</keyword>
<evidence type="ECO:0000256" key="2">
    <source>
        <dbReference type="ARBA" id="ARBA00022723"/>
    </source>
</evidence>
<dbReference type="InterPro" id="IPR001584">
    <property type="entry name" value="Integrase_cat-core"/>
</dbReference>
<dbReference type="GO" id="GO:0006508">
    <property type="term" value="P:proteolysis"/>
    <property type="evidence" value="ECO:0007669"/>
    <property type="project" value="UniProtKB-KW"/>
</dbReference>
<evidence type="ECO:0000313" key="13">
    <source>
        <dbReference type="EMBL" id="KAE9280632.1"/>
    </source>
</evidence>
<name>A0A6A4BZW4_9STRA</name>
<evidence type="ECO:0000256" key="5">
    <source>
        <dbReference type="ARBA" id="ARBA00022842"/>
    </source>
</evidence>
<dbReference type="GO" id="GO:0046872">
    <property type="term" value="F:metal ion binding"/>
    <property type="evidence" value="ECO:0007669"/>
    <property type="project" value="UniProtKB-KW"/>
</dbReference>
<organism evidence="13 14">
    <name type="scientific">Phytophthora fragariae</name>
    <dbReference type="NCBI Taxonomy" id="53985"/>
    <lineage>
        <taxon>Eukaryota</taxon>
        <taxon>Sar</taxon>
        <taxon>Stramenopiles</taxon>
        <taxon>Oomycota</taxon>
        <taxon>Peronosporomycetes</taxon>
        <taxon>Peronosporales</taxon>
        <taxon>Peronosporaceae</taxon>
        <taxon>Phytophthora</taxon>
    </lineage>
</organism>
<keyword evidence="10" id="KW-0233">DNA recombination</keyword>
<keyword evidence="1" id="KW-0645">Protease</keyword>
<keyword evidence="8" id="KW-0548">Nucleotidyltransferase</keyword>
<dbReference type="PANTHER" id="PTHR37984">
    <property type="entry name" value="PROTEIN CBG26694"/>
    <property type="match status" value="1"/>
</dbReference>
<feature type="region of interest" description="Disordered" evidence="11">
    <location>
        <begin position="90"/>
        <end position="154"/>
    </location>
</feature>
<dbReference type="Pfam" id="PF24626">
    <property type="entry name" value="SH3_Tf2-1"/>
    <property type="match status" value="1"/>
</dbReference>
<dbReference type="PROSITE" id="PS50994">
    <property type="entry name" value="INTEGRASE"/>
    <property type="match status" value="1"/>
</dbReference>
<proteinExistence type="predicted"/>
<dbReference type="PANTHER" id="PTHR37984:SF5">
    <property type="entry name" value="PROTEIN NYNRIN-LIKE"/>
    <property type="match status" value="1"/>
</dbReference>
<reference evidence="13 14" key="1">
    <citation type="submission" date="2018-08" db="EMBL/GenBank/DDBJ databases">
        <title>Genomic investigation of the strawberry pathogen Phytophthora fragariae indicates pathogenicity is determined by transcriptional variation in three key races.</title>
        <authorList>
            <person name="Adams T.M."/>
            <person name="Armitage A.D."/>
            <person name="Sobczyk M.K."/>
            <person name="Bates H.J."/>
            <person name="Dunwell J.M."/>
            <person name="Nellist C.F."/>
            <person name="Harrison R.J."/>
        </authorList>
    </citation>
    <scope>NUCLEOTIDE SEQUENCE [LARGE SCALE GENOMIC DNA]</scope>
    <source>
        <strain evidence="13 14">A4</strain>
    </source>
</reference>
<dbReference type="InterPro" id="IPR041588">
    <property type="entry name" value="Integrase_H2C2"/>
</dbReference>
<feature type="region of interest" description="Disordered" evidence="11">
    <location>
        <begin position="606"/>
        <end position="626"/>
    </location>
</feature>
<dbReference type="Gene3D" id="1.10.340.70">
    <property type="match status" value="1"/>
</dbReference>
<evidence type="ECO:0000256" key="4">
    <source>
        <dbReference type="ARBA" id="ARBA00022801"/>
    </source>
</evidence>
<dbReference type="GO" id="GO:0003887">
    <property type="term" value="F:DNA-directed DNA polymerase activity"/>
    <property type="evidence" value="ECO:0007669"/>
    <property type="project" value="UniProtKB-KW"/>
</dbReference>
<feature type="compositionally biased region" description="Acidic residues" evidence="11">
    <location>
        <begin position="132"/>
        <end position="151"/>
    </location>
</feature>
<feature type="domain" description="Integrase catalytic" evidence="12">
    <location>
        <begin position="310"/>
        <end position="469"/>
    </location>
</feature>
<evidence type="ECO:0000256" key="1">
    <source>
        <dbReference type="ARBA" id="ARBA00022670"/>
    </source>
</evidence>
<evidence type="ECO:0000256" key="6">
    <source>
        <dbReference type="ARBA" id="ARBA00022908"/>
    </source>
</evidence>
<sequence>MGHVDGLSRLHTQTVCAVSLSELVKDVSSTERESLVPVGERSSSDCDDASVPMPVVNEEPSRVVAGALEDGLRVAKQTLAEVGERPAVVTAKKPPASTSNVLNPETTDEGATVSVGEPPAPPESASTGTEALDPEYEADADDETSEEEEDTERVVTSPVDLFGLDRERFVAEQKRTPWIQAVIAFVGHGALALNAQLRVKVLQMAHNYLVRDGMLLRKVHLKARAGPARSIAVPVIPLPFVESVLHYCHSDVFAAHVGQTKTLDKVRKHAYWHGWQKDVIEYVRACSVCGSGKGYHPWKNGLMQRMPVQELSGPFSLLVVDAIGPLVTTPRGNKFILVFADYFTRWVEAFPVAALDTITFVNIMVDEVLSRHGLPERLLSDRGSNSISELAKSFYETLGIKKLYGAAYHPQTQGLVERFNGTLIGMLRMFVSETQSDWDLYLPRVLFAYRTSYHEALGDSPFFCLYGRGPVLPLDRAFLNTKNEWKSNEVAEYRRRLYLSLRDTRRLVERQLLKAQERHGRRLENQSDVAFEVGDAVWVYQYFRARRGERKTKKLAFSWHGPYRIVGKLGDNTYKVAIPNHPDRVVSINVNRLKRFAGRWSRPFPSEVPTGVESRPDADDDGPLSVDDLPTTSFVERLTLGGEETAFSGVSCPIVDILAKRVKRRQKQYLVLTATYETLWWSASSLLPESAILVNNFESELAKEKGWPETRRSARLAEANAAVDEDELLF</sequence>
<dbReference type="GO" id="GO:0004190">
    <property type="term" value="F:aspartic-type endopeptidase activity"/>
    <property type="evidence" value="ECO:0007669"/>
    <property type="project" value="UniProtKB-KW"/>
</dbReference>
<evidence type="ECO:0000256" key="9">
    <source>
        <dbReference type="ARBA" id="ARBA00023125"/>
    </source>
</evidence>
<evidence type="ECO:0000256" key="10">
    <source>
        <dbReference type="ARBA" id="ARBA00023172"/>
    </source>
</evidence>
<keyword evidence="4" id="KW-0378">Hydrolase</keyword>
<gene>
    <name evidence="13" type="ORF">PF001_g24139</name>
</gene>
<keyword evidence="3" id="KW-0064">Aspartyl protease</keyword>
<dbReference type="GO" id="GO:0003964">
    <property type="term" value="F:RNA-directed DNA polymerase activity"/>
    <property type="evidence" value="ECO:0007669"/>
    <property type="project" value="UniProtKB-KW"/>
</dbReference>
<dbReference type="FunFam" id="3.30.420.10:FF:000032">
    <property type="entry name" value="Retrovirus-related Pol polyprotein from transposon 297-like Protein"/>
    <property type="match status" value="1"/>
</dbReference>
<evidence type="ECO:0000256" key="8">
    <source>
        <dbReference type="ARBA" id="ARBA00022932"/>
    </source>
</evidence>
<keyword evidence="6" id="KW-0229">DNA integration</keyword>
<dbReference type="Gene3D" id="3.30.420.10">
    <property type="entry name" value="Ribonuclease H-like superfamily/Ribonuclease H"/>
    <property type="match status" value="1"/>
</dbReference>
<keyword evidence="5" id="KW-0460">Magnesium</keyword>
<dbReference type="InterPro" id="IPR050951">
    <property type="entry name" value="Retrovirus_Pol_polyprotein"/>
</dbReference>
<dbReference type="GO" id="GO:0006310">
    <property type="term" value="P:DNA recombination"/>
    <property type="evidence" value="ECO:0007669"/>
    <property type="project" value="UniProtKB-KW"/>
</dbReference>
<evidence type="ECO:0000256" key="7">
    <source>
        <dbReference type="ARBA" id="ARBA00022918"/>
    </source>
</evidence>
<evidence type="ECO:0000313" key="14">
    <source>
        <dbReference type="Proteomes" id="UP000437068"/>
    </source>
</evidence>
<dbReference type="InterPro" id="IPR012337">
    <property type="entry name" value="RNaseH-like_sf"/>
</dbReference>
<feature type="compositionally biased region" description="Polar residues" evidence="11">
    <location>
        <begin position="96"/>
        <end position="105"/>
    </location>
</feature>
<keyword evidence="8" id="KW-0239">DNA-directed DNA polymerase</keyword>
<dbReference type="GO" id="GO:0003677">
    <property type="term" value="F:DNA binding"/>
    <property type="evidence" value="ECO:0007669"/>
    <property type="project" value="UniProtKB-KW"/>
</dbReference>
<comment type="caution">
    <text evidence="13">The sequence shown here is derived from an EMBL/GenBank/DDBJ whole genome shotgun (WGS) entry which is preliminary data.</text>
</comment>
<evidence type="ECO:0000259" key="12">
    <source>
        <dbReference type="PROSITE" id="PS50994"/>
    </source>
</evidence>
<dbReference type="InterPro" id="IPR056924">
    <property type="entry name" value="SH3_Tf2-1"/>
</dbReference>